<evidence type="ECO:0000256" key="3">
    <source>
        <dbReference type="ARBA" id="ARBA00022603"/>
    </source>
</evidence>
<dbReference type="Proteomes" id="UP000030103">
    <property type="component" value="Unassembled WGS sequence"/>
</dbReference>
<dbReference type="STRING" id="28115.HQ47_10570"/>
<name>A0A0A2E7G2_9PORP</name>
<evidence type="ECO:0000313" key="7">
    <source>
        <dbReference type="EMBL" id="KGN72369.1"/>
    </source>
</evidence>
<dbReference type="NCBIfam" id="NF001785">
    <property type="entry name" value="PRK00517.2-2"/>
    <property type="match status" value="1"/>
</dbReference>
<protein>
    <recommendedName>
        <fullName evidence="6">Ribosomal protein L11 methyltransferase</fullName>
        <shortName evidence="6">L11 Mtase</shortName>
        <ecNumber evidence="6">2.1.1.-</ecNumber>
    </recommendedName>
</protein>
<comment type="subcellular location">
    <subcellularLocation>
        <location evidence="6">Cytoplasm</location>
    </subcellularLocation>
</comment>
<dbReference type="GO" id="GO:0032259">
    <property type="term" value="P:methylation"/>
    <property type="evidence" value="ECO:0007669"/>
    <property type="project" value="UniProtKB-KW"/>
</dbReference>
<dbReference type="Gene3D" id="3.40.50.150">
    <property type="entry name" value="Vaccinia Virus protein VP39"/>
    <property type="match status" value="1"/>
</dbReference>
<evidence type="ECO:0000256" key="2">
    <source>
        <dbReference type="ARBA" id="ARBA00022490"/>
    </source>
</evidence>
<dbReference type="PANTHER" id="PTHR43648">
    <property type="entry name" value="ELECTRON TRANSFER FLAVOPROTEIN BETA SUBUNIT LYSINE METHYLTRANSFERASE"/>
    <property type="match status" value="1"/>
</dbReference>
<dbReference type="EMBL" id="JRFA01000031">
    <property type="protein sequence ID" value="KGN72369.1"/>
    <property type="molecule type" value="Genomic_DNA"/>
</dbReference>
<dbReference type="eggNOG" id="COG2264">
    <property type="taxonomic scope" value="Bacteria"/>
</dbReference>
<accession>A0A0A2E7G2</accession>
<comment type="caution">
    <text evidence="7">The sequence shown here is derived from an EMBL/GenBank/DDBJ whole genome shotgun (WGS) entry which is preliminary data.</text>
</comment>
<keyword evidence="4 6" id="KW-0808">Transferase</keyword>
<keyword evidence="7" id="KW-0687">Ribonucleoprotein</keyword>
<comment type="similarity">
    <text evidence="1 6">Belongs to the methyltransferase superfamily. PrmA family.</text>
</comment>
<evidence type="ECO:0000313" key="8">
    <source>
        <dbReference type="Proteomes" id="UP000030103"/>
    </source>
</evidence>
<keyword evidence="2 6" id="KW-0963">Cytoplasm</keyword>
<dbReference type="InterPro" id="IPR029063">
    <property type="entry name" value="SAM-dependent_MTases_sf"/>
</dbReference>
<keyword evidence="5 6" id="KW-0949">S-adenosyl-L-methionine</keyword>
<feature type="binding site" evidence="6">
    <location>
        <position position="137"/>
    </location>
    <ligand>
        <name>S-adenosyl-L-methionine</name>
        <dbReference type="ChEBI" id="CHEBI:59789"/>
    </ligand>
</feature>
<evidence type="ECO:0000256" key="5">
    <source>
        <dbReference type="ARBA" id="ARBA00022691"/>
    </source>
</evidence>
<feature type="binding site" evidence="6">
    <location>
        <position position="158"/>
    </location>
    <ligand>
        <name>S-adenosyl-L-methionine</name>
        <dbReference type="ChEBI" id="CHEBI:59789"/>
    </ligand>
</feature>
<organism evidence="7 8">
    <name type="scientific">Porphyromonas macacae</name>
    <dbReference type="NCBI Taxonomy" id="28115"/>
    <lineage>
        <taxon>Bacteria</taxon>
        <taxon>Pseudomonadati</taxon>
        <taxon>Bacteroidota</taxon>
        <taxon>Bacteroidia</taxon>
        <taxon>Bacteroidales</taxon>
        <taxon>Porphyromonadaceae</taxon>
        <taxon>Porphyromonas</taxon>
    </lineage>
</organism>
<dbReference type="OrthoDB" id="9785995at2"/>
<feature type="binding site" evidence="6">
    <location>
        <position position="180"/>
    </location>
    <ligand>
        <name>S-adenosyl-L-methionine</name>
        <dbReference type="ChEBI" id="CHEBI:59789"/>
    </ligand>
</feature>
<feature type="binding site" evidence="6">
    <location>
        <position position="224"/>
    </location>
    <ligand>
        <name>S-adenosyl-L-methionine</name>
        <dbReference type="ChEBI" id="CHEBI:59789"/>
    </ligand>
</feature>
<dbReference type="InterPro" id="IPR004498">
    <property type="entry name" value="Ribosomal_PrmA_MeTrfase"/>
</dbReference>
<gene>
    <name evidence="6" type="primary">prmA</name>
    <name evidence="7" type="ORF">HQ47_10570</name>
</gene>
<comment type="function">
    <text evidence="6">Methylates ribosomal protein L11.</text>
</comment>
<dbReference type="CDD" id="cd02440">
    <property type="entry name" value="AdoMet_MTases"/>
    <property type="match status" value="1"/>
</dbReference>
<keyword evidence="8" id="KW-1185">Reference proteome</keyword>
<evidence type="ECO:0000256" key="1">
    <source>
        <dbReference type="ARBA" id="ARBA00009741"/>
    </source>
</evidence>
<dbReference type="HAMAP" id="MF_00735">
    <property type="entry name" value="Methyltr_PrmA"/>
    <property type="match status" value="1"/>
</dbReference>
<evidence type="ECO:0000256" key="6">
    <source>
        <dbReference type="HAMAP-Rule" id="MF_00735"/>
    </source>
</evidence>
<dbReference type="InterPro" id="IPR050078">
    <property type="entry name" value="Ribosomal_L11_MeTrfase_PrmA"/>
</dbReference>
<keyword evidence="3 6" id="KW-0489">Methyltransferase</keyword>
<dbReference type="AlphaFoldDB" id="A0A0A2E7G2"/>
<evidence type="ECO:0000256" key="4">
    <source>
        <dbReference type="ARBA" id="ARBA00022679"/>
    </source>
</evidence>
<dbReference type="SUPFAM" id="SSF53335">
    <property type="entry name" value="S-adenosyl-L-methionine-dependent methyltransferases"/>
    <property type="match status" value="1"/>
</dbReference>
<proteinExistence type="inferred from homology"/>
<dbReference type="RefSeq" id="WP_036875298.1">
    <property type="nucleotide sequence ID" value="NZ_JRFA01000031.1"/>
</dbReference>
<dbReference type="EC" id="2.1.1.-" evidence="6"/>
<dbReference type="GO" id="GO:0005737">
    <property type="term" value="C:cytoplasm"/>
    <property type="evidence" value="ECO:0007669"/>
    <property type="project" value="UniProtKB-SubCell"/>
</dbReference>
<sequence length="292" mass="32321">MQYTRFTFKPQFSGTAYDPEIVFDLLADLLASAGFDSFVSGKEQLEAYIPHAQANKCSLGTLLAEFPLEGVSFTVTHQDEPDINWNEEWERNYFKPLVMGGGRCVIRAPFHEAHPNAEIELIISPKMAFGTGNHDTTSLIIDYLLAHNLKDLSVLDMGCGTGILGLIALKMGASSLTAIDIDEWAYRNVMENAALNGLEDVPRILCGNAAVLESLGCFDLILANITRNVLLQDMKDYVKHLNSGGTLILSGFYEEDVSPLRTEAERLGLTFVAKTSTERRWSMLEFGKSPLF</sequence>
<comment type="catalytic activity">
    <reaction evidence="6">
        <text>L-lysyl-[protein] + 3 S-adenosyl-L-methionine = N(6),N(6),N(6)-trimethyl-L-lysyl-[protein] + 3 S-adenosyl-L-homocysteine + 3 H(+)</text>
        <dbReference type="Rhea" id="RHEA:54192"/>
        <dbReference type="Rhea" id="RHEA-COMP:9752"/>
        <dbReference type="Rhea" id="RHEA-COMP:13826"/>
        <dbReference type="ChEBI" id="CHEBI:15378"/>
        <dbReference type="ChEBI" id="CHEBI:29969"/>
        <dbReference type="ChEBI" id="CHEBI:57856"/>
        <dbReference type="ChEBI" id="CHEBI:59789"/>
        <dbReference type="ChEBI" id="CHEBI:61961"/>
    </reaction>
</comment>
<dbReference type="GO" id="GO:0005840">
    <property type="term" value="C:ribosome"/>
    <property type="evidence" value="ECO:0007669"/>
    <property type="project" value="UniProtKB-KW"/>
</dbReference>
<dbReference type="GO" id="GO:0008276">
    <property type="term" value="F:protein methyltransferase activity"/>
    <property type="evidence" value="ECO:0007669"/>
    <property type="project" value="UniProtKB-UniRule"/>
</dbReference>
<reference evidence="7 8" key="1">
    <citation type="submission" date="2014-09" db="EMBL/GenBank/DDBJ databases">
        <title>Draft Genome Sequence of Porphyromonas macacae COT-192_OH2859.</title>
        <authorList>
            <person name="Wallis C."/>
            <person name="Deusch O."/>
            <person name="O'Flynn C."/>
            <person name="Davis I."/>
            <person name="Horsfall A."/>
            <person name="Kirkwood N."/>
            <person name="Harris S."/>
            <person name="Eisen J.A."/>
            <person name="Coil D.A."/>
            <person name="Darling A.E."/>
            <person name="Jospin G."/>
            <person name="Alexiev A."/>
        </authorList>
    </citation>
    <scope>NUCLEOTIDE SEQUENCE [LARGE SCALE GENOMIC DNA]</scope>
    <source>
        <strain evidence="8">COT-192 OH2859</strain>
    </source>
</reference>
<dbReference type="PANTHER" id="PTHR43648:SF1">
    <property type="entry name" value="ELECTRON TRANSFER FLAVOPROTEIN BETA SUBUNIT LYSINE METHYLTRANSFERASE"/>
    <property type="match status" value="1"/>
</dbReference>
<keyword evidence="7" id="KW-0689">Ribosomal protein</keyword>
<dbReference type="Pfam" id="PF06325">
    <property type="entry name" value="PrmA"/>
    <property type="match status" value="1"/>
</dbReference>